<dbReference type="PROSITE" id="PS51257">
    <property type="entry name" value="PROKAR_LIPOPROTEIN"/>
    <property type="match status" value="1"/>
</dbReference>
<gene>
    <name evidence="1" type="ORF">X975_24294</name>
</gene>
<organism evidence="1 2">
    <name type="scientific">Stegodyphus mimosarum</name>
    <name type="common">African social velvet spider</name>
    <dbReference type="NCBI Taxonomy" id="407821"/>
    <lineage>
        <taxon>Eukaryota</taxon>
        <taxon>Metazoa</taxon>
        <taxon>Ecdysozoa</taxon>
        <taxon>Arthropoda</taxon>
        <taxon>Chelicerata</taxon>
        <taxon>Arachnida</taxon>
        <taxon>Araneae</taxon>
        <taxon>Araneomorphae</taxon>
        <taxon>Entelegynae</taxon>
        <taxon>Eresoidea</taxon>
        <taxon>Eresidae</taxon>
        <taxon>Stegodyphus</taxon>
    </lineage>
</organism>
<dbReference type="EMBL" id="KK116387">
    <property type="protein sequence ID" value="KFM67632.1"/>
    <property type="molecule type" value="Genomic_DNA"/>
</dbReference>
<accession>A0A087TR93</accession>
<evidence type="ECO:0000313" key="2">
    <source>
        <dbReference type="Proteomes" id="UP000054359"/>
    </source>
</evidence>
<sequence>MLVMYKQEFKKRRHYYVLSSNITVSSCSLNRCIILT</sequence>
<dbReference type="Proteomes" id="UP000054359">
    <property type="component" value="Unassembled WGS sequence"/>
</dbReference>
<proteinExistence type="predicted"/>
<name>A0A087TR93_STEMI</name>
<reference evidence="1 2" key="1">
    <citation type="submission" date="2013-11" db="EMBL/GenBank/DDBJ databases">
        <title>Genome sequencing of Stegodyphus mimosarum.</title>
        <authorList>
            <person name="Bechsgaard J."/>
        </authorList>
    </citation>
    <scope>NUCLEOTIDE SEQUENCE [LARGE SCALE GENOMIC DNA]</scope>
</reference>
<keyword evidence="2" id="KW-1185">Reference proteome</keyword>
<evidence type="ECO:0000313" key="1">
    <source>
        <dbReference type="EMBL" id="KFM67632.1"/>
    </source>
</evidence>
<protein>
    <submittedName>
        <fullName evidence="1">Uncharacterized protein</fullName>
    </submittedName>
</protein>
<dbReference type="AlphaFoldDB" id="A0A087TR93"/>
<feature type="non-terminal residue" evidence="1">
    <location>
        <position position="36"/>
    </location>
</feature>